<sequence length="254" mass="26922">MTKTKKSGEATDAERATADASAGAGAGALVRGVRRVALGALVGVAFACPFAAAFGATLRASSSGGAVPLLDTTPWLASVQAPKSPFFTRESDAEGVSFHFKNSGRYVAKGGEVVVSESADGDMWLDGMVHATYIDRAGVATSGWLVRSHLQPVRTPTRAPGWDGRWRSSEGARRLIVRGDRVSYSFMGGGAQSHVEMLLRMRPVSDVEATLSRAQASGGVCDLGVRRLDDYLVVTARDCFIHGVNPEGILRRQR</sequence>
<keyword evidence="1" id="KW-0812">Transmembrane</keyword>
<feature type="transmembrane region" description="Helical" evidence="1">
    <location>
        <begin position="36"/>
        <end position="58"/>
    </location>
</feature>
<organism evidence="2 3">
    <name type="scientific">Burkholderia mayonis</name>
    <dbReference type="NCBI Taxonomy" id="1385591"/>
    <lineage>
        <taxon>Bacteria</taxon>
        <taxon>Pseudomonadati</taxon>
        <taxon>Pseudomonadota</taxon>
        <taxon>Betaproteobacteria</taxon>
        <taxon>Burkholderiales</taxon>
        <taxon>Burkholderiaceae</taxon>
        <taxon>Burkholderia</taxon>
        <taxon>pseudomallei group</taxon>
    </lineage>
</organism>
<dbReference type="EMBL" id="CP013389">
    <property type="protein sequence ID" value="AOJ11036.1"/>
    <property type="molecule type" value="Genomic_DNA"/>
</dbReference>
<name>A0A1B4G533_9BURK</name>
<proteinExistence type="predicted"/>
<keyword evidence="1" id="KW-0472">Membrane</keyword>
<dbReference type="AlphaFoldDB" id="A0A1B4G533"/>
<reference evidence="2 3" key="1">
    <citation type="submission" date="2015-12" db="EMBL/GenBank/DDBJ databases">
        <title>Diversity of Burkholderia near neighbor genomes.</title>
        <authorList>
            <person name="Sahl J."/>
            <person name="Wagner D."/>
            <person name="Keim P."/>
        </authorList>
    </citation>
    <scope>NUCLEOTIDE SEQUENCE [LARGE SCALE GENOMIC DNA]</scope>
    <source>
        <strain evidence="2 3">BDU8</strain>
    </source>
</reference>
<protein>
    <submittedName>
        <fullName evidence="2">Uncharacterized protein</fullName>
    </submittedName>
</protein>
<dbReference type="Proteomes" id="UP000067711">
    <property type="component" value="Chromosome 1"/>
</dbReference>
<dbReference type="RefSeq" id="WP_066493658.1">
    <property type="nucleotide sequence ID" value="NZ_CP013389.1"/>
</dbReference>
<evidence type="ECO:0000313" key="2">
    <source>
        <dbReference type="EMBL" id="AOJ11036.1"/>
    </source>
</evidence>
<evidence type="ECO:0000313" key="3">
    <source>
        <dbReference type="Proteomes" id="UP000067711"/>
    </source>
</evidence>
<evidence type="ECO:0000256" key="1">
    <source>
        <dbReference type="SAM" id="Phobius"/>
    </source>
</evidence>
<accession>A0A1B4G533</accession>
<keyword evidence="1" id="KW-1133">Transmembrane helix</keyword>
<gene>
    <name evidence="2" type="ORF">WS71_28360</name>
</gene>